<evidence type="ECO:0000313" key="6">
    <source>
        <dbReference type="Proteomes" id="UP000659388"/>
    </source>
</evidence>
<dbReference type="InterPro" id="IPR009057">
    <property type="entry name" value="Homeodomain-like_sf"/>
</dbReference>
<evidence type="ECO:0000256" key="2">
    <source>
        <dbReference type="ARBA" id="ARBA00023125"/>
    </source>
</evidence>
<keyword evidence="6" id="KW-1185">Reference proteome</keyword>
<dbReference type="PANTHER" id="PTHR43280:SF2">
    <property type="entry name" value="HTH-TYPE TRANSCRIPTIONAL REGULATOR EXSA"/>
    <property type="match status" value="1"/>
</dbReference>
<comment type="caution">
    <text evidence="5">The sequence shown here is derived from an EMBL/GenBank/DDBJ whole genome shotgun (WGS) entry which is preliminary data.</text>
</comment>
<keyword evidence="3" id="KW-0804">Transcription</keyword>
<dbReference type="InterPro" id="IPR014710">
    <property type="entry name" value="RmlC-like_jellyroll"/>
</dbReference>
<dbReference type="PANTHER" id="PTHR43280">
    <property type="entry name" value="ARAC-FAMILY TRANSCRIPTIONAL REGULATOR"/>
    <property type="match status" value="1"/>
</dbReference>
<reference evidence="5" key="1">
    <citation type="submission" date="2021-01" db="EMBL/GenBank/DDBJ databases">
        <title>Fulvivirga kasyanovii gen. nov., sp nov., a novel member of the phylum Bacteroidetes isolated from seawater in a mussel farm.</title>
        <authorList>
            <person name="Zhao L.-H."/>
            <person name="Wang Z.-J."/>
        </authorList>
    </citation>
    <scope>NUCLEOTIDE SEQUENCE</scope>
    <source>
        <strain evidence="5">2943</strain>
    </source>
</reference>
<keyword evidence="1" id="KW-0805">Transcription regulation</keyword>
<keyword evidence="2" id="KW-0238">DNA-binding</keyword>
<gene>
    <name evidence="5" type="ORF">JL102_00925</name>
</gene>
<dbReference type="Proteomes" id="UP000659388">
    <property type="component" value="Unassembled WGS sequence"/>
</dbReference>
<dbReference type="Gene3D" id="1.10.10.60">
    <property type="entry name" value="Homeodomain-like"/>
    <property type="match status" value="2"/>
</dbReference>
<name>A0A937F4R6_9BACT</name>
<evidence type="ECO:0000256" key="3">
    <source>
        <dbReference type="ARBA" id="ARBA00023163"/>
    </source>
</evidence>
<dbReference type="InterPro" id="IPR011051">
    <property type="entry name" value="RmlC_Cupin_sf"/>
</dbReference>
<dbReference type="InterPro" id="IPR018060">
    <property type="entry name" value="HTH_AraC"/>
</dbReference>
<sequence>MAKKPRLEKINPAFGTSFHVKRYADPCRNKLPYWHIHPEMEIAYVKGGSGKRHIGNQMSYFSNGDLIFIGANLPHFGFTDRLTANSSETIIQMREDFLGPNFFDIPEMSAIKKLMERSKRGVVFHGETKENTGAKIENLVNLDPLERIVSLLSILKELAISEEYTILNVDGYAMEIEPQDNERINLVYKYVRENFQRPISLEEISDKVSMTVPAFCRYFKKISGKTFTQFVNEYRLVHASKLLSESHTSITEISFECGFNNFSHFNKQFKAFTGKSPSKYRSELKKVLN</sequence>
<dbReference type="PROSITE" id="PS01124">
    <property type="entry name" value="HTH_ARAC_FAMILY_2"/>
    <property type="match status" value="1"/>
</dbReference>
<dbReference type="PROSITE" id="PS00041">
    <property type="entry name" value="HTH_ARAC_FAMILY_1"/>
    <property type="match status" value="1"/>
</dbReference>
<dbReference type="AlphaFoldDB" id="A0A937F4R6"/>
<dbReference type="SUPFAM" id="SSF46689">
    <property type="entry name" value="Homeodomain-like"/>
    <property type="match status" value="2"/>
</dbReference>
<feature type="domain" description="HTH araC/xylS-type" evidence="4">
    <location>
        <begin position="185"/>
        <end position="283"/>
    </location>
</feature>
<dbReference type="InterPro" id="IPR020449">
    <property type="entry name" value="Tscrpt_reg_AraC-type_HTH"/>
</dbReference>
<proteinExistence type="predicted"/>
<evidence type="ECO:0000313" key="5">
    <source>
        <dbReference type="EMBL" id="MBL3654674.1"/>
    </source>
</evidence>
<organism evidence="5 6">
    <name type="scientific">Fulvivirga sediminis</name>
    <dbReference type="NCBI Taxonomy" id="2803949"/>
    <lineage>
        <taxon>Bacteria</taxon>
        <taxon>Pseudomonadati</taxon>
        <taxon>Bacteroidota</taxon>
        <taxon>Cytophagia</taxon>
        <taxon>Cytophagales</taxon>
        <taxon>Fulvivirgaceae</taxon>
        <taxon>Fulvivirga</taxon>
    </lineage>
</organism>
<dbReference type="Gene3D" id="2.60.120.10">
    <property type="entry name" value="Jelly Rolls"/>
    <property type="match status" value="1"/>
</dbReference>
<dbReference type="SUPFAM" id="SSF51182">
    <property type="entry name" value="RmlC-like cupins"/>
    <property type="match status" value="1"/>
</dbReference>
<accession>A0A937F4R6</accession>
<evidence type="ECO:0000259" key="4">
    <source>
        <dbReference type="PROSITE" id="PS01124"/>
    </source>
</evidence>
<dbReference type="Pfam" id="PF12833">
    <property type="entry name" value="HTH_18"/>
    <property type="match status" value="1"/>
</dbReference>
<dbReference type="RefSeq" id="WP_202241707.1">
    <property type="nucleotide sequence ID" value="NZ_JAESIY010000001.1"/>
</dbReference>
<dbReference type="GO" id="GO:0003700">
    <property type="term" value="F:DNA-binding transcription factor activity"/>
    <property type="evidence" value="ECO:0007669"/>
    <property type="project" value="InterPro"/>
</dbReference>
<dbReference type="SMART" id="SM00342">
    <property type="entry name" value="HTH_ARAC"/>
    <property type="match status" value="1"/>
</dbReference>
<evidence type="ECO:0000256" key="1">
    <source>
        <dbReference type="ARBA" id="ARBA00023015"/>
    </source>
</evidence>
<dbReference type="EMBL" id="JAESIY010000001">
    <property type="protein sequence ID" value="MBL3654674.1"/>
    <property type="molecule type" value="Genomic_DNA"/>
</dbReference>
<dbReference type="InterPro" id="IPR018062">
    <property type="entry name" value="HTH_AraC-typ_CS"/>
</dbReference>
<protein>
    <submittedName>
        <fullName evidence="5">Helix-turn-helix domain-containing protein</fullName>
    </submittedName>
</protein>
<dbReference type="PRINTS" id="PR00032">
    <property type="entry name" value="HTHARAC"/>
</dbReference>
<dbReference type="GO" id="GO:0043565">
    <property type="term" value="F:sequence-specific DNA binding"/>
    <property type="evidence" value="ECO:0007669"/>
    <property type="project" value="InterPro"/>
</dbReference>